<name>A0ABT1JIV2_ACTCY</name>
<organism evidence="3 4">
    <name type="scientific">Actinoalloteichus caeruleus DSM 43889</name>
    <dbReference type="NCBI Taxonomy" id="1120930"/>
    <lineage>
        <taxon>Bacteria</taxon>
        <taxon>Bacillati</taxon>
        <taxon>Actinomycetota</taxon>
        <taxon>Actinomycetes</taxon>
        <taxon>Pseudonocardiales</taxon>
        <taxon>Pseudonocardiaceae</taxon>
        <taxon>Actinoalloteichus</taxon>
        <taxon>Actinoalloteichus cyanogriseus</taxon>
    </lineage>
</organism>
<feature type="domain" description="DUF397" evidence="2">
    <location>
        <begin position="7"/>
        <end position="59"/>
    </location>
</feature>
<keyword evidence="4" id="KW-1185">Reference proteome</keyword>
<dbReference type="Proteomes" id="UP000791080">
    <property type="component" value="Unassembled WGS sequence"/>
</dbReference>
<reference evidence="3 4" key="2">
    <citation type="submission" date="2022-06" db="EMBL/GenBank/DDBJ databases">
        <title>Genomic Encyclopedia of Type Strains, Phase I: the one thousand microbial genomes (KMG-I) project.</title>
        <authorList>
            <person name="Kyrpides N."/>
        </authorList>
    </citation>
    <scope>NUCLEOTIDE SEQUENCE [LARGE SCALE GENOMIC DNA]</scope>
    <source>
        <strain evidence="3 4">DSM 43889</strain>
    </source>
</reference>
<dbReference type="RefSeq" id="WP_026417394.1">
    <property type="nucleotide sequence ID" value="NZ_AUBJ02000001.1"/>
</dbReference>
<gene>
    <name evidence="3" type="ORF">G443_002673</name>
</gene>
<evidence type="ECO:0000256" key="1">
    <source>
        <dbReference type="SAM" id="MobiDB-lite"/>
    </source>
</evidence>
<evidence type="ECO:0000313" key="3">
    <source>
        <dbReference type="EMBL" id="MCP2332403.1"/>
    </source>
</evidence>
<dbReference type="EMBL" id="AUBJ02000001">
    <property type="protein sequence ID" value="MCP2332403.1"/>
    <property type="molecule type" value="Genomic_DNA"/>
</dbReference>
<accession>A0ABT1JIV2</accession>
<protein>
    <recommendedName>
        <fullName evidence="2">DUF397 domain-containing protein</fullName>
    </recommendedName>
</protein>
<proteinExistence type="predicted"/>
<reference evidence="3 4" key="1">
    <citation type="submission" date="2013-07" db="EMBL/GenBank/DDBJ databases">
        <authorList>
            <consortium name="DOE Joint Genome Institute"/>
            <person name="Reeve W."/>
            <person name="Huntemann M."/>
            <person name="Han J."/>
            <person name="Chen A."/>
            <person name="Kyrpides N."/>
            <person name="Mavromatis K."/>
            <person name="Markowitz V."/>
            <person name="Palaniappan K."/>
            <person name="Ivanova N."/>
            <person name="Schaumberg A."/>
            <person name="Pati A."/>
            <person name="Liolios K."/>
            <person name="Nordberg H.P."/>
            <person name="Cantor M.N."/>
            <person name="Hua S.X."/>
            <person name="Woyke T."/>
        </authorList>
    </citation>
    <scope>NUCLEOTIDE SEQUENCE [LARGE SCALE GENOMIC DNA]</scope>
    <source>
        <strain evidence="3 4">DSM 43889</strain>
    </source>
</reference>
<evidence type="ECO:0000313" key="4">
    <source>
        <dbReference type="Proteomes" id="UP000791080"/>
    </source>
</evidence>
<feature type="region of interest" description="Disordered" evidence="1">
    <location>
        <begin position="1"/>
        <end position="20"/>
    </location>
</feature>
<dbReference type="Pfam" id="PF04149">
    <property type="entry name" value="DUF397"/>
    <property type="match status" value="1"/>
</dbReference>
<comment type="caution">
    <text evidence="3">The sequence shown here is derived from an EMBL/GenBank/DDBJ whole genome shotgun (WGS) entry which is preliminary data.</text>
</comment>
<evidence type="ECO:0000259" key="2">
    <source>
        <dbReference type="Pfam" id="PF04149"/>
    </source>
</evidence>
<dbReference type="InterPro" id="IPR007278">
    <property type="entry name" value="DUF397"/>
</dbReference>
<sequence length="67" mass="7073">MSHVPVAGWRKSRRSTSQTNCVEIGSGPAVVGIRDTKNRGAGTLYVEPAVFGAFLTALKEGRIGTGR</sequence>